<dbReference type="AlphaFoldDB" id="A0A0L0NXV2"/>
<evidence type="ECO:0000313" key="2">
    <source>
        <dbReference type="Proteomes" id="UP000037122"/>
    </source>
</evidence>
<proteinExistence type="predicted"/>
<gene>
    <name evidence="1" type="ORF">QG37_04387</name>
</gene>
<accession>A0A0L0NXV2</accession>
<protein>
    <submittedName>
        <fullName evidence="1">Uncharacterized protein</fullName>
    </submittedName>
</protein>
<reference evidence="2" key="1">
    <citation type="journal article" date="2015" name="BMC Genomics">
        <title>Draft genome of a commonly misdiagnosed multidrug resistant pathogen Candida auris.</title>
        <authorList>
            <person name="Chatterjee S."/>
            <person name="Alampalli S.V."/>
            <person name="Nageshan R.K."/>
            <person name="Chettiar S.T."/>
            <person name="Joshi S."/>
            <person name="Tatu U.S."/>
        </authorList>
    </citation>
    <scope>NUCLEOTIDE SEQUENCE [LARGE SCALE GENOMIC DNA]</scope>
    <source>
        <strain evidence="2">6684</strain>
    </source>
</reference>
<comment type="caution">
    <text evidence="1">The sequence shown here is derived from an EMBL/GenBank/DDBJ whole genome shotgun (WGS) entry which is preliminary data.</text>
</comment>
<evidence type="ECO:0000313" key="1">
    <source>
        <dbReference type="EMBL" id="KND98495.1"/>
    </source>
</evidence>
<organism evidence="1 2">
    <name type="scientific">Candidozyma auris</name>
    <name type="common">Yeast</name>
    <name type="synonym">Candida auris</name>
    <dbReference type="NCBI Taxonomy" id="498019"/>
    <lineage>
        <taxon>Eukaryota</taxon>
        <taxon>Fungi</taxon>
        <taxon>Dikarya</taxon>
        <taxon>Ascomycota</taxon>
        <taxon>Saccharomycotina</taxon>
        <taxon>Pichiomycetes</taxon>
        <taxon>Metschnikowiaceae</taxon>
        <taxon>Candidozyma</taxon>
    </lineage>
</organism>
<dbReference type="EMBL" id="LGST01000031">
    <property type="protein sequence ID" value="KND98495.1"/>
    <property type="molecule type" value="Genomic_DNA"/>
</dbReference>
<dbReference type="Proteomes" id="UP000037122">
    <property type="component" value="Unassembled WGS sequence"/>
</dbReference>
<sequence length="33" mass="4009">MKFREKKIENFGWVQLKMDVGEKATKKRELEPN</sequence>
<name>A0A0L0NXV2_CANAR</name>